<dbReference type="RefSeq" id="WP_269580503.1">
    <property type="nucleotide sequence ID" value="NZ_CP114589.1"/>
</dbReference>
<dbReference type="InterPro" id="IPR058163">
    <property type="entry name" value="LysR-type_TF_proteobact-type"/>
</dbReference>
<dbReference type="PROSITE" id="PS50931">
    <property type="entry name" value="HTH_LYSR"/>
    <property type="match status" value="1"/>
</dbReference>
<dbReference type="InterPro" id="IPR005119">
    <property type="entry name" value="LysR_subst-bd"/>
</dbReference>
<keyword evidence="4" id="KW-0804">Transcription</keyword>
<evidence type="ECO:0000256" key="2">
    <source>
        <dbReference type="ARBA" id="ARBA00023015"/>
    </source>
</evidence>
<proteinExistence type="inferred from homology"/>
<dbReference type="SUPFAM" id="SSF46785">
    <property type="entry name" value="Winged helix' DNA-binding domain"/>
    <property type="match status" value="1"/>
</dbReference>
<evidence type="ECO:0000256" key="1">
    <source>
        <dbReference type="ARBA" id="ARBA00009437"/>
    </source>
</evidence>
<organism evidence="6 7">
    <name type="scientific">Salinivibrio kushneri</name>
    <dbReference type="NCBI Taxonomy" id="1908198"/>
    <lineage>
        <taxon>Bacteria</taxon>
        <taxon>Pseudomonadati</taxon>
        <taxon>Pseudomonadota</taxon>
        <taxon>Gammaproteobacteria</taxon>
        <taxon>Vibrionales</taxon>
        <taxon>Vibrionaceae</taxon>
        <taxon>Salinivibrio</taxon>
    </lineage>
</organism>
<evidence type="ECO:0000256" key="3">
    <source>
        <dbReference type="ARBA" id="ARBA00023125"/>
    </source>
</evidence>
<dbReference type="Gene3D" id="3.40.190.10">
    <property type="entry name" value="Periplasmic binding protein-like II"/>
    <property type="match status" value="2"/>
</dbReference>
<reference evidence="6" key="1">
    <citation type="submission" date="2022-09" db="EMBL/GenBank/DDBJ databases">
        <authorList>
            <person name="Li Z.-J."/>
        </authorList>
    </citation>
    <scope>NUCLEOTIDE SEQUENCE</scope>
    <source>
        <strain evidence="6">TGB11</strain>
        <plasmid evidence="6">unnamed</plasmid>
    </source>
</reference>
<dbReference type="InterPro" id="IPR036390">
    <property type="entry name" value="WH_DNA-bd_sf"/>
</dbReference>
<dbReference type="CDD" id="cd08432">
    <property type="entry name" value="PBP2_GcdR_TrpI_HvrB_AmpR_like"/>
    <property type="match status" value="1"/>
</dbReference>
<protein>
    <submittedName>
        <fullName evidence="6">LysR substrate-binding domain-containing protein</fullName>
    </submittedName>
</protein>
<accession>A0AA47KP98</accession>
<dbReference type="InterPro" id="IPR000847">
    <property type="entry name" value="LysR_HTH_N"/>
</dbReference>
<dbReference type="GO" id="GO:0003700">
    <property type="term" value="F:DNA-binding transcription factor activity"/>
    <property type="evidence" value="ECO:0007669"/>
    <property type="project" value="InterPro"/>
</dbReference>
<dbReference type="Proteomes" id="UP001164748">
    <property type="component" value="Plasmid unnamed"/>
</dbReference>
<keyword evidence="3" id="KW-0238">DNA-binding</keyword>
<dbReference type="PANTHER" id="PTHR30537:SF74">
    <property type="entry name" value="HTH-TYPE TRANSCRIPTIONAL REGULATOR TRPI"/>
    <property type="match status" value="1"/>
</dbReference>
<dbReference type="Pfam" id="PF03466">
    <property type="entry name" value="LysR_substrate"/>
    <property type="match status" value="1"/>
</dbReference>
<dbReference type="GO" id="GO:0006351">
    <property type="term" value="P:DNA-templated transcription"/>
    <property type="evidence" value="ECO:0007669"/>
    <property type="project" value="TreeGrafter"/>
</dbReference>
<geneLocation type="plasmid" evidence="6 7">
    <name>unnamed</name>
</geneLocation>
<dbReference type="SUPFAM" id="SSF53850">
    <property type="entry name" value="Periplasmic binding protein-like II"/>
    <property type="match status" value="1"/>
</dbReference>
<feature type="domain" description="HTH lysR-type" evidence="5">
    <location>
        <begin position="10"/>
        <end position="67"/>
    </location>
</feature>
<evidence type="ECO:0000259" key="5">
    <source>
        <dbReference type="PROSITE" id="PS50931"/>
    </source>
</evidence>
<evidence type="ECO:0000256" key="4">
    <source>
        <dbReference type="ARBA" id="ARBA00023163"/>
    </source>
</evidence>
<dbReference type="AlphaFoldDB" id="A0AA47KP98"/>
<dbReference type="Pfam" id="PF00126">
    <property type="entry name" value="HTH_1"/>
    <property type="match status" value="1"/>
</dbReference>
<evidence type="ECO:0000313" key="6">
    <source>
        <dbReference type="EMBL" id="WBA10498.1"/>
    </source>
</evidence>
<keyword evidence="6" id="KW-0614">Plasmid</keyword>
<dbReference type="PANTHER" id="PTHR30537">
    <property type="entry name" value="HTH-TYPE TRANSCRIPTIONAL REGULATOR"/>
    <property type="match status" value="1"/>
</dbReference>
<dbReference type="EMBL" id="CP114589">
    <property type="protein sequence ID" value="WBA10498.1"/>
    <property type="molecule type" value="Genomic_DNA"/>
</dbReference>
<dbReference type="InterPro" id="IPR036388">
    <property type="entry name" value="WH-like_DNA-bd_sf"/>
</dbReference>
<comment type="similarity">
    <text evidence="1">Belongs to the LysR transcriptional regulatory family.</text>
</comment>
<dbReference type="GO" id="GO:0043565">
    <property type="term" value="F:sequence-specific DNA binding"/>
    <property type="evidence" value="ECO:0007669"/>
    <property type="project" value="TreeGrafter"/>
</dbReference>
<name>A0AA47KP98_9GAMM</name>
<dbReference type="Gene3D" id="1.10.10.10">
    <property type="entry name" value="Winged helix-like DNA-binding domain superfamily/Winged helix DNA-binding domain"/>
    <property type="match status" value="1"/>
</dbReference>
<evidence type="ECO:0000313" key="7">
    <source>
        <dbReference type="Proteomes" id="UP001164748"/>
    </source>
</evidence>
<keyword evidence="2" id="KW-0805">Transcription regulation</keyword>
<gene>
    <name evidence="6" type="ORF">N8M53_14190</name>
</gene>
<sequence length="319" mass="36373">MSNANSTRMPPLQGLYYFYQAAHLGSFKAAAKELFVTAAAISQQIRLLEEWLDTPLFYRQHRKVTLTPEGEILFSHVQQGFRSILNGVWLLNNDPAPHQLSLSTIPSFSQNWLVPRLAKFRTSYPDLSIMLESTTTLNTFEQSSIDLCIRYGSGHYDDLHSEWLMGDILYPVCHPLYQQQEGIYTLEDLPKGHLISDMWRDMDWTRWLNTIGIAGGCSTITYNGSNYAIEGALSLQGIVLARHSLVQRYIADGTLVRIGKAAVKPTNGYFLCAPAGYFKRDKVDQFCCWIKQQAEEFKATWPHEITLYNDTHAVTLREH</sequence>
<dbReference type="FunFam" id="1.10.10.10:FF:000001">
    <property type="entry name" value="LysR family transcriptional regulator"/>
    <property type="match status" value="1"/>
</dbReference>